<proteinExistence type="predicted"/>
<name>A0A6S7G895_PARCT</name>
<comment type="caution">
    <text evidence="1">The sequence shown here is derived from an EMBL/GenBank/DDBJ whole genome shotgun (WGS) entry which is preliminary data.</text>
</comment>
<accession>A0A6S7G895</accession>
<protein>
    <submittedName>
        <fullName evidence="1">Uncharacterized protein</fullName>
    </submittedName>
</protein>
<evidence type="ECO:0000313" key="2">
    <source>
        <dbReference type="Proteomes" id="UP001152795"/>
    </source>
</evidence>
<evidence type="ECO:0000313" key="1">
    <source>
        <dbReference type="EMBL" id="CAB3989554.1"/>
    </source>
</evidence>
<reference evidence="1" key="1">
    <citation type="submission" date="2020-04" db="EMBL/GenBank/DDBJ databases">
        <authorList>
            <person name="Alioto T."/>
            <person name="Alioto T."/>
            <person name="Gomez Garrido J."/>
        </authorList>
    </citation>
    <scope>NUCLEOTIDE SEQUENCE</scope>
    <source>
        <strain evidence="1">A484AB</strain>
    </source>
</reference>
<organism evidence="1 2">
    <name type="scientific">Paramuricea clavata</name>
    <name type="common">Red gorgonian</name>
    <name type="synonym">Violescent sea-whip</name>
    <dbReference type="NCBI Taxonomy" id="317549"/>
    <lineage>
        <taxon>Eukaryota</taxon>
        <taxon>Metazoa</taxon>
        <taxon>Cnidaria</taxon>
        <taxon>Anthozoa</taxon>
        <taxon>Octocorallia</taxon>
        <taxon>Malacalcyonacea</taxon>
        <taxon>Plexauridae</taxon>
        <taxon>Paramuricea</taxon>
    </lineage>
</organism>
<dbReference type="AlphaFoldDB" id="A0A6S7G895"/>
<keyword evidence="2" id="KW-1185">Reference proteome</keyword>
<sequence>MEIKKESLEVRRLADKRFSRGKSQKLYSFINRENTRKPMNDVKENRTCTKCGRDKSHSTCPAAEKECFNCRKIGNFRAQCFSRKSNSRSKQVKAAGLHGGSVMNDVQQDSVDSSDSDPEFYKCVSEKMGIRAVKGQNTSNILLPVYICGTKIIVDPDTGADVDLISVKDFKRIHDANPEIKKQIKKPKQKIYALNGEELEVIATIKDAKLSNKNAEILTDLFVIEDGIHKFPLLSERTVMNLGMIKYSAEGEFVKKVDARRSDDKEKKV</sequence>
<gene>
    <name evidence="1" type="ORF">PACLA_8A067891</name>
</gene>
<dbReference type="Proteomes" id="UP001152795">
    <property type="component" value="Unassembled WGS sequence"/>
</dbReference>
<dbReference type="EMBL" id="CACRXK020001508">
    <property type="protein sequence ID" value="CAB3989554.1"/>
    <property type="molecule type" value="Genomic_DNA"/>
</dbReference>